<name>A0A0V0YNV9_TRIPS</name>
<organism evidence="1 2">
    <name type="scientific">Trichinella pseudospiralis</name>
    <name type="common">Parasitic roundworm</name>
    <dbReference type="NCBI Taxonomy" id="6337"/>
    <lineage>
        <taxon>Eukaryota</taxon>
        <taxon>Metazoa</taxon>
        <taxon>Ecdysozoa</taxon>
        <taxon>Nematoda</taxon>
        <taxon>Enoplea</taxon>
        <taxon>Dorylaimia</taxon>
        <taxon>Trichinellida</taxon>
        <taxon>Trichinellidae</taxon>
        <taxon>Trichinella</taxon>
    </lineage>
</organism>
<evidence type="ECO:0000313" key="1">
    <source>
        <dbReference type="EMBL" id="KRY01805.1"/>
    </source>
</evidence>
<reference evidence="1 2" key="1">
    <citation type="submission" date="2015-01" db="EMBL/GenBank/DDBJ databases">
        <title>Evolution of Trichinella species and genotypes.</title>
        <authorList>
            <person name="Korhonen P.K."/>
            <person name="Edoardo P."/>
            <person name="Giuseppe L.R."/>
            <person name="Gasser R.B."/>
        </authorList>
    </citation>
    <scope>NUCLEOTIDE SEQUENCE [LARGE SCALE GENOMIC DNA]</scope>
    <source>
        <strain evidence="1">ISS141</strain>
    </source>
</reference>
<proteinExistence type="predicted"/>
<dbReference type="AlphaFoldDB" id="A0A0V0YNV9"/>
<evidence type="ECO:0000313" key="2">
    <source>
        <dbReference type="Proteomes" id="UP000054815"/>
    </source>
</evidence>
<accession>A0A0V0YNV9</accession>
<sequence>MTYASLKSTGYDLDFVFNADEVDLVWKFLPRRSLVSMTEKNASSFKSCNERVTILYCANAAGCDCLQLLLVV</sequence>
<dbReference type="Proteomes" id="UP000054815">
    <property type="component" value="Unassembled WGS sequence"/>
</dbReference>
<dbReference type="STRING" id="6337.A0A0V0YNV9"/>
<protein>
    <submittedName>
        <fullName evidence="1">Tigger transposable element-derived protein 1</fullName>
    </submittedName>
</protein>
<gene>
    <name evidence="1" type="primary">TIGD1</name>
    <name evidence="1" type="ORF">T4E_8531</name>
</gene>
<dbReference type="EMBL" id="JYDU01000001">
    <property type="protein sequence ID" value="KRY01805.1"/>
    <property type="molecule type" value="Genomic_DNA"/>
</dbReference>
<comment type="caution">
    <text evidence="1">The sequence shown here is derived from an EMBL/GenBank/DDBJ whole genome shotgun (WGS) entry which is preliminary data.</text>
</comment>